<keyword evidence="3" id="KW-1185">Reference proteome</keyword>
<evidence type="ECO:0000256" key="1">
    <source>
        <dbReference type="SAM" id="MobiDB-lite"/>
    </source>
</evidence>
<evidence type="ECO:0000313" key="3">
    <source>
        <dbReference type="Proteomes" id="UP000005239"/>
    </source>
</evidence>
<reference evidence="3" key="1">
    <citation type="journal article" date="2008" name="Nat. Genet.">
        <title>The Pristionchus pacificus genome provides a unique perspective on nematode lifestyle and parasitism.</title>
        <authorList>
            <person name="Dieterich C."/>
            <person name="Clifton S.W."/>
            <person name="Schuster L.N."/>
            <person name="Chinwalla A."/>
            <person name="Delehaunty K."/>
            <person name="Dinkelacker I."/>
            <person name="Fulton L."/>
            <person name="Fulton R."/>
            <person name="Godfrey J."/>
            <person name="Minx P."/>
            <person name="Mitreva M."/>
            <person name="Roeseler W."/>
            <person name="Tian H."/>
            <person name="Witte H."/>
            <person name="Yang S.P."/>
            <person name="Wilson R.K."/>
            <person name="Sommer R.J."/>
        </authorList>
    </citation>
    <scope>NUCLEOTIDE SEQUENCE [LARGE SCALE GENOMIC DNA]</scope>
    <source>
        <strain evidence="3">PS312</strain>
    </source>
</reference>
<proteinExistence type="predicted"/>
<dbReference type="Proteomes" id="UP000005239">
    <property type="component" value="Unassembled WGS sequence"/>
</dbReference>
<protein>
    <submittedName>
        <fullName evidence="2">Uncharacterized protein</fullName>
    </submittedName>
</protein>
<feature type="compositionally biased region" description="Basic and acidic residues" evidence="1">
    <location>
        <begin position="17"/>
        <end position="31"/>
    </location>
</feature>
<reference evidence="2" key="2">
    <citation type="submission" date="2022-06" db="UniProtKB">
        <authorList>
            <consortium name="EnsemblMetazoa"/>
        </authorList>
    </citation>
    <scope>IDENTIFICATION</scope>
    <source>
        <strain evidence="2">PS312</strain>
    </source>
</reference>
<feature type="region of interest" description="Disordered" evidence="1">
    <location>
        <begin position="1"/>
        <end position="35"/>
    </location>
</feature>
<organism evidence="2 3">
    <name type="scientific">Pristionchus pacificus</name>
    <name type="common">Parasitic nematode worm</name>
    <dbReference type="NCBI Taxonomy" id="54126"/>
    <lineage>
        <taxon>Eukaryota</taxon>
        <taxon>Metazoa</taxon>
        <taxon>Ecdysozoa</taxon>
        <taxon>Nematoda</taxon>
        <taxon>Chromadorea</taxon>
        <taxon>Rhabditida</taxon>
        <taxon>Rhabditina</taxon>
        <taxon>Diplogasteromorpha</taxon>
        <taxon>Diplogasteroidea</taxon>
        <taxon>Neodiplogasteridae</taxon>
        <taxon>Pristionchus</taxon>
    </lineage>
</organism>
<dbReference type="AlphaFoldDB" id="A0A2A6D005"/>
<gene>
    <name evidence="2" type="primary">WBGene00276856</name>
</gene>
<name>A0A2A6D005_PRIPA</name>
<evidence type="ECO:0000313" key="2">
    <source>
        <dbReference type="EnsemblMetazoa" id="PPA38487.1"/>
    </source>
</evidence>
<sequence length="67" mass="7950">MFPRINWNQEIDTLDPPNEKWTTRGRKKEDLPMGWSMTMDSDNKLLLGSPSEFLSRRDVLKVRRSNN</sequence>
<feature type="compositionally biased region" description="Polar residues" evidence="1">
    <location>
        <begin position="1"/>
        <end position="11"/>
    </location>
</feature>
<accession>A0A2A6D005</accession>
<dbReference type="EnsemblMetazoa" id="PPA38487.1">
    <property type="protein sequence ID" value="PPA38487.1"/>
    <property type="gene ID" value="WBGene00276856"/>
</dbReference>
<accession>A0A8R1UR72</accession>